<dbReference type="Proteomes" id="UP000027222">
    <property type="component" value="Unassembled WGS sequence"/>
</dbReference>
<feature type="compositionally biased region" description="Polar residues" evidence="1">
    <location>
        <begin position="1"/>
        <end position="12"/>
    </location>
</feature>
<proteinExistence type="predicted"/>
<feature type="region of interest" description="Disordered" evidence="1">
    <location>
        <begin position="155"/>
        <end position="184"/>
    </location>
</feature>
<reference evidence="3" key="1">
    <citation type="journal article" date="2014" name="Proc. Natl. Acad. Sci. U.S.A.">
        <title>Extensive sampling of basidiomycete genomes demonstrates inadequacy of the white-rot/brown-rot paradigm for wood decay fungi.</title>
        <authorList>
            <person name="Riley R."/>
            <person name="Salamov A.A."/>
            <person name="Brown D.W."/>
            <person name="Nagy L.G."/>
            <person name="Floudas D."/>
            <person name="Held B.W."/>
            <person name="Levasseur A."/>
            <person name="Lombard V."/>
            <person name="Morin E."/>
            <person name="Otillar R."/>
            <person name="Lindquist E.A."/>
            <person name="Sun H."/>
            <person name="LaButti K.M."/>
            <person name="Schmutz J."/>
            <person name="Jabbour D."/>
            <person name="Luo H."/>
            <person name="Baker S.E."/>
            <person name="Pisabarro A.G."/>
            <person name="Walton J.D."/>
            <person name="Blanchette R.A."/>
            <person name="Henrissat B."/>
            <person name="Martin F."/>
            <person name="Cullen D."/>
            <person name="Hibbett D.S."/>
            <person name="Grigoriev I.V."/>
        </authorList>
    </citation>
    <scope>NUCLEOTIDE SEQUENCE [LARGE SCALE GENOMIC DNA]</scope>
    <source>
        <strain evidence="3">CBS 339.88</strain>
    </source>
</reference>
<evidence type="ECO:0000313" key="2">
    <source>
        <dbReference type="EMBL" id="KDR71920.1"/>
    </source>
</evidence>
<dbReference type="OrthoDB" id="3240925at2759"/>
<dbReference type="AlphaFoldDB" id="A0A067SLW3"/>
<feature type="region of interest" description="Disordered" evidence="1">
    <location>
        <begin position="1"/>
        <end position="30"/>
    </location>
</feature>
<accession>A0A067SLW3</accession>
<keyword evidence="3" id="KW-1185">Reference proteome</keyword>
<sequence>MLKTTFPSSQSKPPFKRRKLLRSGTPSPTSSVVGLKNVVVAAATATSATTVNSGPNKGAMGSLIPICTSCHRASPTGGTNMIQCAVCASTTCTVCSRRCTHSAASQPPTPHLTWSPSPSPSISACASPLRRSRSVLSLVNLSNTNLPDVLMTPTQQSISTGKRRKAFDEDDEDGRRDVMPYAGPPKDRLLLAPGEFAAEERHAYLYQDEYGPGCARLVCRKCCYEDVASNTTTCLECYGSPIS</sequence>
<evidence type="ECO:0000256" key="1">
    <source>
        <dbReference type="SAM" id="MobiDB-lite"/>
    </source>
</evidence>
<dbReference type="EMBL" id="KL142391">
    <property type="protein sequence ID" value="KDR71920.1"/>
    <property type="molecule type" value="Genomic_DNA"/>
</dbReference>
<name>A0A067SLW3_GALM3</name>
<dbReference type="HOGENOM" id="CLU_099923_0_0_1"/>
<gene>
    <name evidence="2" type="ORF">GALMADRAFT_785114</name>
</gene>
<protein>
    <submittedName>
        <fullName evidence="2">Uncharacterized protein</fullName>
    </submittedName>
</protein>
<dbReference type="STRING" id="685588.A0A067SLW3"/>
<evidence type="ECO:0000313" key="3">
    <source>
        <dbReference type="Proteomes" id="UP000027222"/>
    </source>
</evidence>
<organism evidence="2 3">
    <name type="scientific">Galerina marginata (strain CBS 339.88)</name>
    <dbReference type="NCBI Taxonomy" id="685588"/>
    <lineage>
        <taxon>Eukaryota</taxon>
        <taxon>Fungi</taxon>
        <taxon>Dikarya</taxon>
        <taxon>Basidiomycota</taxon>
        <taxon>Agaricomycotina</taxon>
        <taxon>Agaricomycetes</taxon>
        <taxon>Agaricomycetidae</taxon>
        <taxon>Agaricales</taxon>
        <taxon>Agaricineae</taxon>
        <taxon>Strophariaceae</taxon>
        <taxon>Galerina</taxon>
    </lineage>
</organism>